<reference evidence="3 4" key="1">
    <citation type="submission" date="2023-09" db="EMBL/GenBank/DDBJ databases">
        <authorList>
            <person name="Rey-Velasco X."/>
        </authorList>
    </citation>
    <scope>NUCLEOTIDE SEQUENCE [LARGE SCALE GENOMIC DNA]</scope>
    <source>
        <strain evidence="3 4">F363</strain>
    </source>
</reference>
<dbReference type="PANTHER" id="PTHR14239">
    <property type="entry name" value="DUDULIN-RELATED"/>
    <property type="match status" value="1"/>
</dbReference>
<accession>A0ABU3CEP8</accession>
<evidence type="ECO:0000313" key="3">
    <source>
        <dbReference type="EMBL" id="MDT0644827.1"/>
    </source>
</evidence>
<keyword evidence="1" id="KW-0560">Oxidoreductase</keyword>
<sequence length="231" mass="25616">MKIGIIGTGNMGRVVGLALASVGHEVFFGSRDVKKAKLVSRYDKTTLFGTNQRAAEFGDIIYYTPRDIHPGDVLEDVSVLEGKIVLESNNGNLNDQLKAEEIEISRAQILQSQIPEAYIVKGFNTITQEIFEYSGRGLKELEVTCFVASDNRNAAKEVMKLAEDLGFNAEYCGELFQALLLEHLGSLYRIMLRRKATPWLALSLKEIKATGQLRFGGRTPSSLHTQGSFLK</sequence>
<dbReference type="InterPro" id="IPR028939">
    <property type="entry name" value="P5C_Rdtase_cat_N"/>
</dbReference>
<evidence type="ECO:0000256" key="1">
    <source>
        <dbReference type="ARBA" id="ARBA00023002"/>
    </source>
</evidence>
<dbReference type="Gene3D" id="3.40.50.720">
    <property type="entry name" value="NAD(P)-binding Rossmann-like Domain"/>
    <property type="match status" value="1"/>
</dbReference>
<proteinExistence type="predicted"/>
<protein>
    <submittedName>
        <fullName evidence="3">NAD(P)-binding domain-containing protein</fullName>
    </submittedName>
</protein>
<dbReference type="Pfam" id="PF03807">
    <property type="entry name" value="F420_oxidored"/>
    <property type="match status" value="1"/>
</dbReference>
<keyword evidence="4" id="KW-1185">Reference proteome</keyword>
<evidence type="ECO:0000313" key="4">
    <source>
        <dbReference type="Proteomes" id="UP001262889"/>
    </source>
</evidence>
<dbReference type="SUPFAM" id="SSF51735">
    <property type="entry name" value="NAD(P)-binding Rossmann-fold domains"/>
    <property type="match status" value="1"/>
</dbReference>
<dbReference type="RefSeq" id="WP_311536442.1">
    <property type="nucleotide sequence ID" value="NZ_JAVRHQ010000036.1"/>
</dbReference>
<name>A0ABU3CEP8_9FLAO</name>
<gene>
    <name evidence="3" type="ORF">RM553_18445</name>
</gene>
<dbReference type="EMBL" id="JAVRHQ010000036">
    <property type="protein sequence ID" value="MDT0644827.1"/>
    <property type="molecule type" value="Genomic_DNA"/>
</dbReference>
<dbReference type="InterPro" id="IPR051267">
    <property type="entry name" value="STEAP_metalloreductase"/>
</dbReference>
<comment type="caution">
    <text evidence="3">The sequence shown here is derived from an EMBL/GenBank/DDBJ whole genome shotgun (WGS) entry which is preliminary data.</text>
</comment>
<dbReference type="Proteomes" id="UP001262889">
    <property type="component" value="Unassembled WGS sequence"/>
</dbReference>
<dbReference type="InterPro" id="IPR036291">
    <property type="entry name" value="NAD(P)-bd_dom_sf"/>
</dbReference>
<organism evidence="3 4">
    <name type="scientific">Autumnicola tepida</name>
    <dbReference type="NCBI Taxonomy" id="3075595"/>
    <lineage>
        <taxon>Bacteria</taxon>
        <taxon>Pseudomonadati</taxon>
        <taxon>Bacteroidota</taxon>
        <taxon>Flavobacteriia</taxon>
        <taxon>Flavobacteriales</taxon>
        <taxon>Flavobacteriaceae</taxon>
        <taxon>Autumnicola</taxon>
    </lineage>
</organism>
<feature type="domain" description="Pyrroline-5-carboxylate reductase catalytic N-terminal" evidence="2">
    <location>
        <begin position="2"/>
        <end position="89"/>
    </location>
</feature>
<evidence type="ECO:0000259" key="2">
    <source>
        <dbReference type="Pfam" id="PF03807"/>
    </source>
</evidence>